<dbReference type="AlphaFoldDB" id="A0A4Q7KMP6"/>
<keyword evidence="3" id="KW-1133">Transmembrane helix</keyword>
<reference evidence="4 5" key="1">
    <citation type="submission" date="2019-02" db="EMBL/GenBank/DDBJ databases">
        <title>Genomic Encyclopedia of Type Strains, Phase IV (KMG-IV): sequencing the most valuable type-strain genomes for metagenomic binning, comparative biology and taxonomic classification.</title>
        <authorList>
            <person name="Goeker M."/>
        </authorList>
    </citation>
    <scope>NUCLEOTIDE SEQUENCE [LARGE SCALE GENOMIC DNA]</scope>
    <source>
        <strain evidence="4 5">DSM 101727</strain>
    </source>
</reference>
<dbReference type="PANTHER" id="PTHR37042">
    <property type="entry name" value="OUTER MEMBRANE PROTEIN RV1973"/>
    <property type="match status" value="1"/>
</dbReference>
<dbReference type="OrthoDB" id="3472661at2"/>
<sequence length="187" mass="20455">MASTTTETGPATGDPKPRRAHPFLLVAIALAVVAAVAAVWFGVAWMNASGDDKREYSSMRDEVSRTGQGAIVTLLSLDHRKADEGFDRWLSVSTGPYHEEIVKNRANNKKVLEQVKTVSDAFMLRAAVTKIEEHKGEAILIAAVRLMVSEAEKPPEPKYMRMQATMTRTDDGWKLSGLGQVPFTQAG</sequence>
<dbReference type="RefSeq" id="WP_130345772.1">
    <property type="nucleotide sequence ID" value="NZ_SGWQ01000006.1"/>
</dbReference>
<keyword evidence="2 3" id="KW-0472">Membrane</keyword>
<evidence type="ECO:0000256" key="2">
    <source>
        <dbReference type="ARBA" id="ARBA00023136"/>
    </source>
</evidence>
<comment type="subcellular location">
    <subcellularLocation>
        <location evidence="1">Membrane</location>
    </subcellularLocation>
</comment>
<gene>
    <name evidence="4" type="ORF">EV193_106438</name>
</gene>
<dbReference type="GO" id="GO:0016020">
    <property type="term" value="C:membrane"/>
    <property type="evidence" value="ECO:0007669"/>
    <property type="project" value="UniProtKB-SubCell"/>
</dbReference>
<dbReference type="PANTHER" id="PTHR37042:SF4">
    <property type="entry name" value="OUTER MEMBRANE PROTEIN RV1973"/>
    <property type="match status" value="1"/>
</dbReference>
<accession>A0A4Q7KMP6</accession>
<name>A0A4Q7KMP6_9PSEU</name>
<evidence type="ECO:0000256" key="1">
    <source>
        <dbReference type="ARBA" id="ARBA00004370"/>
    </source>
</evidence>
<evidence type="ECO:0000313" key="4">
    <source>
        <dbReference type="EMBL" id="RZS37200.1"/>
    </source>
</evidence>
<protein>
    <submittedName>
        <fullName evidence="4">Mce-associated membrane protein</fullName>
    </submittedName>
</protein>
<evidence type="ECO:0000313" key="5">
    <source>
        <dbReference type="Proteomes" id="UP000294257"/>
    </source>
</evidence>
<dbReference type="EMBL" id="SGWQ01000006">
    <property type="protein sequence ID" value="RZS37200.1"/>
    <property type="molecule type" value="Genomic_DNA"/>
</dbReference>
<comment type="caution">
    <text evidence="4">The sequence shown here is derived from an EMBL/GenBank/DDBJ whole genome shotgun (WGS) entry which is preliminary data.</text>
</comment>
<dbReference type="Proteomes" id="UP000294257">
    <property type="component" value="Unassembled WGS sequence"/>
</dbReference>
<evidence type="ECO:0000256" key="3">
    <source>
        <dbReference type="SAM" id="Phobius"/>
    </source>
</evidence>
<proteinExistence type="predicted"/>
<feature type="transmembrane region" description="Helical" evidence="3">
    <location>
        <begin position="23"/>
        <end position="46"/>
    </location>
</feature>
<keyword evidence="5" id="KW-1185">Reference proteome</keyword>
<organism evidence="4 5">
    <name type="scientific">Herbihabitans rhizosphaerae</name>
    <dbReference type="NCBI Taxonomy" id="1872711"/>
    <lineage>
        <taxon>Bacteria</taxon>
        <taxon>Bacillati</taxon>
        <taxon>Actinomycetota</taxon>
        <taxon>Actinomycetes</taxon>
        <taxon>Pseudonocardiales</taxon>
        <taxon>Pseudonocardiaceae</taxon>
        <taxon>Herbihabitans</taxon>
    </lineage>
</organism>
<keyword evidence="3" id="KW-0812">Transmembrane</keyword>